<dbReference type="RefSeq" id="WP_090390482.1">
    <property type="nucleotide sequence ID" value="NZ_FMZO01000006.1"/>
</dbReference>
<reference evidence="9" key="1">
    <citation type="submission" date="2016-10" db="EMBL/GenBank/DDBJ databases">
        <authorList>
            <person name="Varghese N."/>
            <person name="Submissions S."/>
        </authorList>
    </citation>
    <scope>NUCLEOTIDE SEQUENCE [LARGE SCALE GENOMIC DNA]</scope>
    <source>
        <strain evidence="9">DSM 25811 / CCM 8410 / LMG 26954 / E90</strain>
    </source>
</reference>
<dbReference type="OrthoDB" id="9766564at2"/>
<comment type="catalytic activity">
    <reaction evidence="7">
        <text>aldehydo-D-galacturonate = keto-D-tagaturonate</text>
        <dbReference type="Rhea" id="RHEA:27702"/>
        <dbReference type="ChEBI" id="CHEBI:12952"/>
        <dbReference type="ChEBI" id="CHEBI:17886"/>
    </reaction>
</comment>
<sequence>MKQFLDDNFLLETKTAEQLYHDYAKQMPIIDYHCHLPPQQIAADAQFRNITQAWLYGDHYKWRAMRTNGIHEDFITGSASDEDKFLKWAETVPYTMRNPLYHWTHLELQRYFDIRETLDAGNGKQVYDTASAMISSSAFSVKNLLRKMNVKVVCTTDDPADSLEFHQTIKADGFEIPVYPAFRPDNAMNVSSPEIFAAYVARLEAASNVEVKNLDSYLRALKSRHDFFAEMGCSVSDHGLEHIHAADYTEAGVSAAFDKIRAGKHLSAEEQEQFRSAMLVWFAEWDHEKGWVQQYHLGALRNNNARLLEKLGPDTGWDSIGDFSQGRALSKFLNGLDKNDRLAKTILYNLNPSDNELFATMTGNFNDGTAVGKVQWGSGWWFLDQKDGMIDQMNTLSNMGLISRFVGMLTDSRSFLSFPRHEYFRRILCNLFGNDIENGELPADIRWVGKLIQDICFNNANEYFGFGAK</sequence>
<dbReference type="AlphaFoldDB" id="A0A1G6SAP8"/>
<dbReference type="Pfam" id="PF02614">
    <property type="entry name" value="UxaC"/>
    <property type="match status" value="1"/>
</dbReference>
<keyword evidence="9" id="KW-1185">Reference proteome</keyword>
<dbReference type="EC" id="5.3.1.12" evidence="4 7"/>
<dbReference type="GO" id="GO:0008880">
    <property type="term" value="F:glucuronate isomerase activity"/>
    <property type="evidence" value="ECO:0007669"/>
    <property type="project" value="UniProtKB-UniRule"/>
</dbReference>
<dbReference type="InterPro" id="IPR032466">
    <property type="entry name" value="Metal_Hydrolase"/>
</dbReference>
<dbReference type="GO" id="GO:0042840">
    <property type="term" value="P:D-glucuronate catabolic process"/>
    <property type="evidence" value="ECO:0007669"/>
    <property type="project" value="TreeGrafter"/>
</dbReference>
<evidence type="ECO:0000256" key="5">
    <source>
        <dbReference type="ARBA" id="ARBA00020555"/>
    </source>
</evidence>
<evidence type="ECO:0000256" key="2">
    <source>
        <dbReference type="ARBA" id="ARBA00004892"/>
    </source>
</evidence>
<evidence type="ECO:0000313" key="9">
    <source>
        <dbReference type="Proteomes" id="UP000198757"/>
    </source>
</evidence>
<dbReference type="Gene3D" id="3.20.20.140">
    <property type="entry name" value="Metal-dependent hydrolases"/>
    <property type="match status" value="1"/>
</dbReference>
<dbReference type="NCBIfam" id="NF002794">
    <property type="entry name" value="PRK02925.1"/>
    <property type="match status" value="1"/>
</dbReference>
<dbReference type="STRING" id="1285928.SAMN04487894_106160"/>
<evidence type="ECO:0000256" key="4">
    <source>
        <dbReference type="ARBA" id="ARBA00012546"/>
    </source>
</evidence>
<comment type="pathway">
    <text evidence="2 7">Carbohydrate metabolism; pentose and glucuronate interconversion.</text>
</comment>
<dbReference type="Gene3D" id="1.10.2020.10">
    <property type="entry name" value="uronate isomerase, domain 2, chain A"/>
    <property type="match status" value="1"/>
</dbReference>
<evidence type="ECO:0000256" key="3">
    <source>
        <dbReference type="ARBA" id="ARBA00008397"/>
    </source>
</evidence>
<proteinExistence type="inferred from homology"/>
<evidence type="ECO:0000256" key="6">
    <source>
        <dbReference type="ARBA" id="ARBA00023235"/>
    </source>
</evidence>
<dbReference type="PANTHER" id="PTHR30068">
    <property type="entry name" value="URONATE ISOMERASE"/>
    <property type="match status" value="1"/>
</dbReference>
<protein>
    <recommendedName>
        <fullName evidence="5 7">Uronate isomerase</fullName>
        <ecNumber evidence="4 7">5.3.1.12</ecNumber>
    </recommendedName>
    <alternativeName>
        <fullName evidence="7">Glucuronate isomerase</fullName>
    </alternativeName>
    <alternativeName>
        <fullName evidence="7">Uronic isomerase</fullName>
    </alternativeName>
</protein>
<dbReference type="HAMAP" id="MF_00675">
    <property type="entry name" value="UxaC"/>
    <property type="match status" value="1"/>
</dbReference>
<name>A0A1G6SAP8_NIADE</name>
<dbReference type="Proteomes" id="UP000198757">
    <property type="component" value="Unassembled WGS sequence"/>
</dbReference>
<evidence type="ECO:0000256" key="1">
    <source>
        <dbReference type="ARBA" id="ARBA00001165"/>
    </source>
</evidence>
<evidence type="ECO:0000313" key="8">
    <source>
        <dbReference type="EMBL" id="SDD13968.1"/>
    </source>
</evidence>
<dbReference type="SUPFAM" id="SSF51556">
    <property type="entry name" value="Metallo-dependent hydrolases"/>
    <property type="match status" value="1"/>
</dbReference>
<keyword evidence="6 7" id="KW-0413">Isomerase</keyword>
<dbReference type="InterPro" id="IPR003766">
    <property type="entry name" value="Uronate_isomerase"/>
</dbReference>
<evidence type="ECO:0000256" key="7">
    <source>
        <dbReference type="HAMAP-Rule" id="MF_00675"/>
    </source>
</evidence>
<gene>
    <name evidence="7" type="primary">uxaC</name>
    <name evidence="8" type="ORF">SAMN04487894_106160</name>
</gene>
<dbReference type="PANTHER" id="PTHR30068:SF4">
    <property type="entry name" value="URONATE ISOMERASE"/>
    <property type="match status" value="1"/>
</dbReference>
<dbReference type="UniPathway" id="UPA00246"/>
<comment type="similarity">
    <text evidence="3 7">Belongs to the metallo-dependent hydrolases superfamily. Uronate isomerase family.</text>
</comment>
<dbReference type="GO" id="GO:0019698">
    <property type="term" value="P:D-galacturonate catabolic process"/>
    <property type="evidence" value="ECO:0007669"/>
    <property type="project" value="TreeGrafter"/>
</dbReference>
<organism evidence="8 9">
    <name type="scientific">Niabella drilacis (strain DSM 25811 / CCM 8410 / CCUG 62505 / LMG 26954 / E90)</name>
    <dbReference type="NCBI Taxonomy" id="1285928"/>
    <lineage>
        <taxon>Bacteria</taxon>
        <taxon>Pseudomonadati</taxon>
        <taxon>Bacteroidota</taxon>
        <taxon>Chitinophagia</taxon>
        <taxon>Chitinophagales</taxon>
        <taxon>Chitinophagaceae</taxon>
        <taxon>Niabella</taxon>
    </lineage>
</organism>
<accession>A0A1G6SAP8</accession>
<comment type="catalytic activity">
    <reaction evidence="1 7">
        <text>D-glucuronate = D-fructuronate</text>
        <dbReference type="Rhea" id="RHEA:13049"/>
        <dbReference type="ChEBI" id="CHEBI:58720"/>
        <dbReference type="ChEBI" id="CHEBI:59863"/>
        <dbReference type="EC" id="5.3.1.12"/>
    </reaction>
</comment>
<dbReference type="EMBL" id="FMZO01000006">
    <property type="protein sequence ID" value="SDD13968.1"/>
    <property type="molecule type" value="Genomic_DNA"/>
</dbReference>